<keyword evidence="1 2" id="KW-0732">Signal</keyword>
<evidence type="ECO:0000256" key="1">
    <source>
        <dbReference type="ARBA" id="ARBA00022729"/>
    </source>
</evidence>
<dbReference type="OrthoDB" id="623670at2759"/>
<proteinExistence type="predicted"/>
<gene>
    <name evidence="3" type="ORF">LshimejAT787_0310740</name>
</gene>
<protein>
    <submittedName>
        <fullName evidence="3">Lytic transglycolase</fullName>
    </submittedName>
</protein>
<dbReference type="PANTHER" id="PTHR31836:SF28">
    <property type="entry name" value="SRCR DOMAIN-CONTAINING PROTEIN-RELATED"/>
    <property type="match status" value="1"/>
</dbReference>
<feature type="chain" id="PRO_5040122716" evidence="2">
    <location>
        <begin position="21"/>
        <end position="108"/>
    </location>
</feature>
<evidence type="ECO:0000256" key="2">
    <source>
        <dbReference type="SAM" id="SignalP"/>
    </source>
</evidence>
<reference evidence="3" key="1">
    <citation type="submission" date="2022-07" db="EMBL/GenBank/DDBJ databases">
        <title>The genome of Lyophyllum shimeji provides insight into the initial evolution of ectomycorrhizal fungal genome.</title>
        <authorList>
            <person name="Kobayashi Y."/>
            <person name="Shibata T."/>
            <person name="Hirakawa H."/>
            <person name="Shigenobu S."/>
            <person name="Nishiyama T."/>
            <person name="Yamada A."/>
            <person name="Hasebe M."/>
            <person name="Kawaguchi M."/>
        </authorList>
    </citation>
    <scope>NUCLEOTIDE SEQUENCE</scope>
    <source>
        <strain evidence="3">AT787</strain>
    </source>
</reference>
<organism evidence="3 4">
    <name type="scientific">Lyophyllum shimeji</name>
    <name type="common">Hon-shimeji</name>
    <name type="synonym">Tricholoma shimeji</name>
    <dbReference type="NCBI Taxonomy" id="47721"/>
    <lineage>
        <taxon>Eukaryota</taxon>
        <taxon>Fungi</taxon>
        <taxon>Dikarya</taxon>
        <taxon>Basidiomycota</taxon>
        <taxon>Agaricomycotina</taxon>
        <taxon>Agaricomycetes</taxon>
        <taxon>Agaricomycetidae</taxon>
        <taxon>Agaricales</taxon>
        <taxon>Tricholomatineae</taxon>
        <taxon>Lyophyllaceae</taxon>
        <taxon>Lyophyllum</taxon>
    </lineage>
</organism>
<accession>A0A9P3PIH0</accession>
<dbReference type="PANTHER" id="PTHR31836">
    <property type="match status" value="1"/>
</dbReference>
<dbReference type="EMBL" id="BRPK01000003">
    <property type="protein sequence ID" value="GLB36787.1"/>
    <property type="molecule type" value="Genomic_DNA"/>
</dbReference>
<dbReference type="Gene3D" id="2.40.40.10">
    <property type="entry name" value="RlpA-like domain"/>
    <property type="match status" value="1"/>
</dbReference>
<evidence type="ECO:0000313" key="4">
    <source>
        <dbReference type="Proteomes" id="UP001063166"/>
    </source>
</evidence>
<dbReference type="AlphaFoldDB" id="A0A9P3PIH0"/>
<dbReference type="InterPro" id="IPR036908">
    <property type="entry name" value="RlpA-like_sf"/>
</dbReference>
<comment type="caution">
    <text evidence="3">The sequence shown here is derived from an EMBL/GenBank/DDBJ whole genome shotgun (WGS) entry which is preliminary data.</text>
</comment>
<dbReference type="SUPFAM" id="SSF50685">
    <property type="entry name" value="Barwin-like endoglucanases"/>
    <property type="match status" value="1"/>
</dbReference>
<feature type="signal peptide" evidence="2">
    <location>
        <begin position="1"/>
        <end position="20"/>
    </location>
</feature>
<name>A0A9P3PIH0_LYOSH</name>
<dbReference type="Proteomes" id="UP001063166">
    <property type="component" value="Unassembled WGS sequence"/>
</dbReference>
<evidence type="ECO:0000313" key="3">
    <source>
        <dbReference type="EMBL" id="GLB36787.1"/>
    </source>
</evidence>
<dbReference type="CDD" id="cd22191">
    <property type="entry name" value="DPBB_RlpA_EXP_N-like"/>
    <property type="match status" value="1"/>
</dbReference>
<dbReference type="InterPro" id="IPR051477">
    <property type="entry name" value="Expansin_CellWall"/>
</dbReference>
<keyword evidence="4" id="KW-1185">Reference proteome</keyword>
<sequence>MPSLSKLSALLFALVSTVAANTGDLTFYTPGLVQFYNTFPGATANPNLNPICGKMATVNYGRKSIRVTITDKCYGCALYDLDLSPFAFSLLADLSIGRLHGADWTLDA</sequence>